<proteinExistence type="predicted"/>
<protein>
    <submittedName>
        <fullName evidence="1">Uncharacterized protein</fullName>
    </submittedName>
</protein>
<evidence type="ECO:0000313" key="1">
    <source>
        <dbReference type="EMBL" id="AEI88922.1"/>
    </source>
</evidence>
<name>F7XW73_MIDMI</name>
<accession>F7XW73</accession>
<dbReference type="Proteomes" id="UP000006639">
    <property type="component" value="Chromosome"/>
</dbReference>
<sequence>MNIQYMQITNGTISSETGQKKVKGCYENALAIYQAIGENYAETASLYYYLN</sequence>
<evidence type="ECO:0000313" key="2">
    <source>
        <dbReference type="Proteomes" id="UP000006639"/>
    </source>
</evidence>
<keyword evidence="2" id="KW-1185">Reference proteome</keyword>
<dbReference type="HOGENOM" id="CLU_3100960_0_0_5"/>
<dbReference type="EMBL" id="CP002130">
    <property type="protein sequence ID" value="AEI88922.1"/>
    <property type="molecule type" value="Genomic_DNA"/>
</dbReference>
<dbReference type="AlphaFoldDB" id="F7XW73"/>
<dbReference type="KEGG" id="mmn:midi_00623"/>
<reference evidence="1 2" key="1">
    <citation type="journal article" date="2011" name="Mol. Biol. Evol.">
        <title>Phylogenomic evidence for the presence of a flagellum and cbb3 oxidase in the free-living mitochondrial ancestor.</title>
        <authorList>
            <person name="Sassera D."/>
            <person name="Lo N."/>
            <person name="Epis S."/>
            <person name="D'Auria G."/>
            <person name="Montagna M."/>
            <person name="Comandatore F."/>
            <person name="Horner D."/>
            <person name="Pereto J."/>
            <person name="Luciano A.M."/>
            <person name="Franciosi F."/>
            <person name="Ferri E."/>
            <person name="Crotti E."/>
            <person name="Bazzocchi C."/>
            <person name="Daffonchio D."/>
            <person name="Sacchi L."/>
            <person name="Moya A."/>
            <person name="Latorre A."/>
            <person name="Bandi C."/>
        </authorList>
    </citation>
    <scope>NUCLEOTIDE SEQUENCE [LARGE SCALE GENOMIC DNA]</scope>
    <source>
        <strain evidence="1 2">IricVA</strain>
    </source>
</reference>
<organism evidence="1 2">
    <name type="scientific">Midichloria mitochondrii (strain IricVA)</name>
    <dbReference type="NCBI Taxonomy" id="696127"/>
    <lineage>
        <taxon>Bacteria</taxon>
        <taxon>Pseudomonadati</taxon>
        <taxon>Pseudomonadota</taxon>
        <taxon>Alphaproteobacteria</taxon>
        <taxon>Rickettsiales</taxon>
        <taxon>Candidatus Midichloriaceae</taxon>
        <taxon>Candidatus Midichloria</taxon>
    </lineage>
</organism>
<gene>
    <name evidence="1" type="ordered locus">midi_00623</name>
</gene>